<keyword evidence="2" id="KW-0378">Hydrolase</keyword>
<proteinExistence type="inferred from homology"/>
<evidence type="ECO:0000256" key="2">
    <source>
        <dbReference type="ARBA" id="ARBA00022801"/>
    </source>
</evidence>
<gene>
    <name evidence="5" type="ORF">JIN78_00595</name>
</gene>
<dbReference type="InterPro" id="IPR004888">
    <property type="entry name" value="Glycoside_hydrolase_63"/>
</dbReference>
<dbReference type="SUPFAM" id="SSF48208">
    <property type="entry name" value="Six-hairpin glycosidases"/>
    <property type="match status" value="1"/>
</dbReference>
<dbReference type="GO" id="GO:0004573">
    <property type="term" value="F:Glc3Man9GlcNAc2 oligosaccharide glucosidase activity"/>
    <property type="evidence" value="ECO:0007669"/>
    <property type="project" value="InterPro"/>
</dbReference>
<dbReference type="InterPro" id="IPR012341">
    <property type="entry name" value="6hp_glycosidase-like_sf"/>
</dbReference>
<dbReference type="InterPro" id="IPR008928">
    <property type="entry name" value="6-hairpin_glycosidase_sf"/>
</dbReference>
<dbReference type="GO" id="GO:0006487">
    <property type="term" value="P:protein N-linked glycosylation"/>
    <property type="evidence" value="ECO:0007669"/>
    <property type="project" value="TreeGrafter"/>
</dbReference>
<dbReference type="PANTHER" id="PTHR10412">
    <property type="entry name" value="MANNOSYL-OLIGOSACCHARIDE GLUCOSIDASE"/>
    <property type="match status" value="1"/>
</dbReference>
<dbReference type="AlphaFoldDB" id="A0A934RNB6"/>
<organism evidence="5 6">
    <name type="scientific">Roseibacillus ishigakijimensis</name>
    <dbReference type="NCBI Taxonomy" id="454146"/>
    <lineage>
        <taxon>Bacteria</taxon>
        <taxon>Pseudomonadati</taxon>
        <taxon>Verrucomicrobiota</taxon>
        <taxon>Verrucomicrobiia</taxon>
        <taxon>Verrucomicrobiales</taxon>
        <taxon>Verrucomicrobiaceae</taxon>
        <taxon>Roseibacillus</taxon>
    </lineage>
</organism>
<evidence type="ECO:0000256" key="1">
    <source>
        <dbReference type="ARBA" id="ARBA00010833"/>
    </source>
</evidence>
<comment type="similarity">
    <text evidence="1">Belongs to the glycosyl hydrolase 63 family.</text>
</comment>
<evidence type="ECO:0000259" key="4">
    <source>
        <dbReference type="Pfam" id="PF22422"/>
    </source>
</evidence>
<dbReference type="RefSeq" id="WP_200389975.1">
    <property type="nucleotide sequence ID" value="NZ_JAENIO010000001.1"/>
</dbReference>
<name>A0A934RNB6_9BACT</name>
<evidence type="ECO:0000256" key="3">
    <source>
        <dbReference type="ARBA" id="ARBA00023295"/>
    </source>
</evidence>
<feature type="domain" description="Mannosylglycerate hydrolase MGH1-like glycoside hydrolase" evidence="4">
    <location>
        <begin position="700"/>
        <end position="870"/>
    </location>
</feature>
<dbReference type="GO" id="GO:0009311">
    <property type="term" value="P:oligosaccharide metabolic process"/>
    <property type="evidence" value="ECO:0007669"/>
    <property type="project" value="InterPro"/>
</dbReference>
<evidence type="ECO:0000313" key="6">
    <source>
        <dbReference type="Proteomes" id="UP000604083"/>
    </source>
</evidence>
<feature type="domain" description="Mannosylglycerate hydrolase MGH1-like glycoside hydrolase" evidence="4">
    <location>
        <begin position="429"/>
        <end position="530"/>
    </location>
</feature>
<protein>
    <submittedName>
        <fullName evidence="5">Glucosidase</fullName>
    </submittedName>
</protein>
<sequence>MIQERTRLAEEAAREKNWRRWGPYLSERQWGTVREDYSADGNSWGAFPHDHARSRAYRWGEDGLQGWCDRQCRLCFSPALWNGQDDILKERLFGLTGPEGNHGEDVKECYYYLDSTPTHSYTKALYKYPQAKFPYVKLRDENGKRGYLDRELELADTGAFQDGRYFDVLQEVAKRSPQDLLWKISLTNRGPETAEIHLLPHLWFRNTWKWGNEYEEPVRRPDIRRKGAGLEAQHGNLGKFRFYASLADQACSETAWLFTENETNYPRVFKTPGPSPYVKDAFHRHLINQEVDAINPEEKGTKATAHFKLLIAPGETVVVHCRLHELKEDNGFQELDHFEETFAERIAEANEFYQEVIPRNLSAAEENMCRQGYAGLLWTKQFFYYVIKDWLKGDRDGPPPPYERLAGRNSDWSHFFARDILSMPDKWEYPWFAAWDTAFHMIPFAVLDPGFTKHQLLLLLREWYMHPNGQLPAYEWNFSDVNPPVHAWAVWRVYKIADRKGQRDLDFLERCFQKLLINFTWWVNRKDVGGRHVFGGGFLGLDNIGVFDRSHSLPSGSVLQQADGTAWMGSYCLTMLAMALELAPTRPPYEDIASKFLEHFVSITDAMNSLGGSGLWDEEDGFYYDNLIVGDDKPIPMKIRSLVGLLPMIGVTVLKQKTIDALPGFRRRMDWFLTNQPELLKYINVRRAEGEKNPNRVLLAIPPEDRFLKTLKRLLDPQEFLSDYGIRSLSKAHGHSPFVFEHQGKKNTVSYVPGESDSGMFGGNSNWRGPIWFPTNFLIIEALERYYYFYGDSLQVEYPTGSGQSATLREVAIDLCDRLISLFLPDENGRRPCNGDDPRYKEDEHWKELVLFYEYFHGETGEGLGASHQTGWTSLVVRLVRERREKLASCQDEWKKDL</sequence>
<reference evidence="5" key="1">
    <citation type="submission" date="2021-01" db="EMBL/GenBank/DDBJ databases">
        <title>Modified the classification status of verrucomicrobia.</title>
        <authorList>
            <person name="Feng X."/>
        </authorList>
    </citation>
    <scope>NUCLEOTIDE SEQUENCE</scope>
    <source>
        <strain evidence="5">KCTC 12986</strain>
    </source>
</reference>
<accession>A0A934RNB6</accession>
<comment type="caution">
    <text evidence="5">The sequence shown here is derived from an EMBL/GenBank/DDBJ whole genome shotgun (WGS) entry which is preliminary data.</text>
</comment>
<dbReference type="Pfam" id="PF22422">
    <property type="entry name" value="MGH1-like_GH"/>
    <property type="match status" value="2"/>
</dbReference>
<keyword evidence="6" id="KW-1185">Reference proteome</keyword>
<dbReference type="EMBL" id="JAENIO010000001">
    <property type="protein sequence ID" value="MBK1832541.1"/>
    <property type="molecule type" value="Genomic_DNA"/>
</dbReference>
<dbReference type="InterPro" id="IPR054491">
    <property type="entry name" value="MGH1-like_GH"/>
</dbReference>
<dbReference type="Gene3D" id="1.50.10.10">
    <property type="match status" value="1"/>
</dbReference>
<dbReference type="Proteomes" id="UP000604083">
    <property type="component" value="Unassembled WGS sequence"/>
</dbReference>
<keyword evidence="3" id="KW-0326">Glycosidase</keyword>
<dbReference type="PANTHER" id="PTHR10412:SF11">
    <property type="entry name" value="MANNOSYL-OLIGOSACCHARIDE GLUCOSIDASE"/>
    <property type="match status" value="1"/>
</dbReference>
<evidence type="ECO:0000313" key="5">
    <source>
        <dbReference type="EMBL" id="MBK1832541.1"/>
    </source>
</evidence>